<feature type="non-terminal residue" evidence="1">
    <location>
        <position position="68"/>
    </location>
</feature>
<dbReference type="EMBL" id="JANGEW010000267">
    <property type="protein sequence ID" value="MCQ5343790.1"/>
    <property type="molecule type" value="Genomic_DNA"/>
</dbReference>
<evidence type="ECO:0000313" key="1">
    <source>
        <dbReference type="EMBL" id="MCQ5343790.1"/>
    </source>
</evidence>
<evidence type="ECO:0000313" key="2">
    <source>
        <dbReference type="Proteomes" id="UP001206692"/>
    </source>
</evidence>
<reference evidence="1 2" key="1">
    <citation type="submission" date="2022-06" db="EMBL/GenBank/DDBJ databases">
        <title>Isolation of gut microbiota from human fecal samples.</title>
        <authorList>
            <person name="Pamer E.G."/>
            <person name="Barat B."/>
            <person name="Waligurski E."/>
            <person name="Medina S."/>
            <person name="Paddock L."/>
            <person name="Mostad J."/>
        </authorList>
    </citation>
    <scope>NUCLEOTIDE SEQUENCE [LARGE SCALE GENOMIC DNA]</scope>
    <source>
        <strain evidence="1 2">DFI.1.1</strain>
    </source>
</reference>
<organism evidence="1 2">
    <name type="scientific">Megasphaera massiliensis</name>
    <dbReference type="NCBI Taxonomy" id="1232428"/>
    <lineage>
        <taxon>Bacteria</taxon>
        <taxon>Bacillati</taxon>
        <taxon>Bacillota</taxon>
        <taxon>Negativicutes</taxon>
        <taxon>Veillonellales</taxon>
        <taxon>Veillonellaceae</taxon>
        <taxon>Megasphaera</taxon>
    </lineage>
</organism>
<proteinExistence type="predicted"/>
<keyword evidence="2" id="KW-1185">Reference proteome</keyword>
<gene>
    <name evidence="1" type="ORF">NE675_12300</name>
</gene>
<dbReference type="Proteomes" id="UP001206692">
    <property type="component" value="Unassembled WGS sequence"/>
</dbReference>
<comment type="caution">
    <text evidence="1">The sequence shown here is derived from an EMBL/GenBank/DDBJ whole genome shotgun (WGS) entry which is preliminary data.</text>
</comment>
<protein>
    <submittedName>
        <fullName evidence="1">Uncharacterized protein</fullName>
    </submittedName>
</protein>
<name>A0ABT1SWZ5_9FIRM</name>
<sequence>MPICNKRGTAGQALGYELRRKGLGRGHVNLTVVIDHACHILYLMNLPNGDSYIVLLFFLKDMAGMVND</sequence>
<accession>A0ABT1SWZ5</accession>